<dbReference type="InterPro" id="IPR051940">
    <property type="entry name" value="Chitin_bind-dev_reg"/>
</dbReference>
<keyword evidence="3" id="KW-0677">Repeat</keyword>
<feature type="chain" id="PRO_5044560293" description="Chitin-binding type-2 domain-containing protein" evidence="7">
    <location>
        <begin position="30"/>
        <end position="427"/>
    </location>
</feature>
<sequence>MFKTTWASRFIAAVTTILLVLSSVRQTLGQTANSSSSSSTTTTTTATTSIIDGGTSRSSNFNPDTICPLLPDGTKIKDPRYCNVYIVCQNDTSTFYSCGQQFFDRDTGKCVDPATIDCLSSNPCAKKPTGFVADPYSCSNYYYCSNGVGTLGQCSAGLNYNPDTNNCVRNFSCEITMLPEDYCNIVPEGVFIKVPGSCTEYQLCWRTELLNGTCPDGFYYDAYRGGCDYPSNVECVEHNSQLPNIPEDVKCSEAGVFISDGVTCNGYFYCSSIGEGEFGMRHGNCPVDRFFDPADGGQCVPRTDIVCEHNRCVTLGMDFIQMASITGDGCRGFSLCQNGQTIGQASCPSGEYFDEWSQLCVDHVIDYVACTGDGDSSADGSSSTSSTTTPTVTAEPESTINANSEVAEKLLALPQRILTSVPVPRLT</sequence>
<dbReference type="eggNOG" id="ENOG502RTKW">
    <property type="taxonomic scope" value="Eukaryota"/>
</dbReference>
<dbReference type="VEuPathDB" id="VectorBase:MDOMA2_008154"/>
<evidence type="ECO:0000256" key="7">
    <source>
        <dbReference type="SAM" id="SignalP"/>
    </source>
</evidence>
<keyword evidence="1" id="KW-0147">Chitin-binding</keyword>
<evidence type="ECO:0000256" key="4">
    <source>
        <dbReference type="ARBA" id="ARBA00023157"/>
    </source>
</evidence>
<dbReference type="AlphaFoldDB" id="A0A1I8MFU2"/>
<dbReference type="Gene3D" id="2.170.140.10">
    <property type="entry name" value="Chitin binding domain"/>
    <property type="match status" value="3"/>
</dbReference>
<feature type="domain" description="Chitin-binding type-2" evidence="8">
    <location>
        <begin position="121"/>
        <end position="175"/>
    </location>
</feature>
<keyword evidence="4" id="KW-1015">Disulfide bond</keyword>
<feature type="domain" description="Chitin-binding type-2" evidence="8">
    <location>
        <begin position="64"/>
        <end position="120"/>
    </location>
</feature>
<dbReference type="PANTHER" id="PTHR23301:SF106">
    <property type="entry name" value="CHITIN-BINDING TYPE-2 DOMAIN-CONTAINING PROTEIN-RELATED"/>
    <property type="match status" value="1"/>
</dbReference>
<reference evidence="9" key="1">
    <citation type="submission" date="2020-05" db="UniProtKB">
        <authorList>
            <consortium name="EnsemblMetazoa"/>
        </authorList>
    </citation>
    <scope>IDENTIFICATION</scope>
    <source>
        <strain evidence="9">Aabys</strain>
    </source>
</reference>
<accession>A0A1I8MFU2</accession>
<dbReference type="SUPFAM" id="SSF57625">
    <property type="entry name" value="Invertebrate chitin-binding proteins"/>
    <property type="match status" value="5"/>
</dbReference>
<dbReference type="RefSeq" id="XP_011291528.2">
    <property type="nucleotide sequence ID" value="XM_011293226.3"/>
</dbReference>
<dbReference type="SMART" id="SM00494">
    <property type="entry name" value="ChtBD2"/>
    <property type="match status" value="5"/>
</dbReference>
<feature type="domain" description="Chitin-binding type-2" evidence="8">
    <location>
        <begin position="330"/>
        <end position="372"/>
    </location>
</feature>
<dbReference type="PANTHER" id="PTHR23301">
    <property type="entry name" value="CHITIN BINDING PERITROPHIN-A"/>
    <property type="match status" value="1"/>
</dbReference>
<evidence type="ECO:0000313" key="9">
    <source>
        <dbReference type="EnsemblMetazoa" id="MDOA004458-PB"/>
    </source>
</evidence>
<dbReference type="GO" id="GO:0005576">
    <property type="term" value="C:extracellular region"/>
    <property type="evidence" value="ECO:0007669"/>
    <property type="project" value="InterPro"/>
</dbReference>
<dbReference type="InterPro" id="IPR002557">
    <property type="entry name" value="Chitin-bd_dom"/>
</dbReference>
<feature type="signal peptide" evidence="7">
    <location>
        <begin position="1"/>
        <end position="29"/>
    </location>
</feature>
<dbReference type="GO" id="GO:0008061">
    <property type="term" value="F:chitin binding"/>
    <property type="evidence" value="ECO:0007669"/>
    <property type="project" value="UniProtKB-KW"/>
</dbReference>
<proteinExistence type="predicted"/>
<keyword evidence="2 7" id="KW-0732">Signal</keyword>
<name>A0A1I8MFU2_MUSDO</name>
<dbReference type="InterPro" id="IPR036508">
    <property type="entry name" value="Chitin-bd_dom_sf"/>
</dbReference>
<evidence type="ECO:0000259" key="8">
    <source>
        <dbReference type="PROSITE" id="PS50940"/>
    </source>
</evidence>
<feature type="domain" description="Chitin-binding type-2" evidence="8">
    <location>
        <begin position="248"/>
        <end position="309"/>
    </location>
</feature>
<keyword evidence="5" id="KW-0325">Glycoprotein</keyword>
<dbReference type="STRING" id="7370.A0A1I8MFU2"/>
<evidence type="ECO:0000256" key="2">
    <source>
        <dbReference type="ARBA" id="ARBA00022729"/>
    </source>
</evidence>
<dbReference type="VEuPathDB" id="VectorBase:MDOA004458"/>
<dbReference type="PROSITE" id="PS50940">
    <property type="entry name" value="CHIT_BIND_II"/>
    <property type="match status" value="5"/>
</dbReference>
<evidence type="ECO:0000256" key="3">
    <source>
        <dbReference type="ARBA" id="ARBA00022737"/>
    </source>
</evidence>
<evidence type="ECO:0000256" key="1">
    <source>
        <dbReference type="ARBA" id="ARBA00022669"/>
    </source>
</evidence>
<feature type="compositionally biased region" description="Low complexity" evidence="6">
    <location>
        <begin position="31"/>
        <end position="49"/>
    </location>
</feature>
<feature type="region of interest" description="Disordered" evidence="6">
    <location>
        <begin position="31"/>
        <end position="56"/>
    </location>
</feature>
<evidence type="ECO:0000256" key="6">
    <source>
        <dbReference type="SAM" id="MobiDB-lite"/>
    </source>
</evidence>
<protein>
    <recommendedName>
        <fullName evidence="8">Chitin-binding type-2 domain-containing protein</fullName>
    </recommendedName>
</protein>
<dbReference type="Pfam" id="PF01607">
    <property type="entry name" value="CBM_14"/>
    <property type="match status" value="4"/>
</dbReference>
<feature type="region of interest" description="Disordered" evidence="6">
    <location>
        <begin position="374"/>
        <end position="398"/>
    </location>
</feature>
<dbReference type="OrthoDB" id="9987187at2759"/>
<dbReference type="EnsemblMetazoa" id="MDOA004458-RB">
    <property type="protein sequence ID" value="MDOA004458-PB"/>
    <property type="gene ID" value="MDOA004458"/>
</dbReference>
<organism evidence="9">
    <name type="scientific">Musca domestica</name>
    <name type="common">House fly</name>
    <dbReference type="NCBI Taxonomy" id="7370"/>
    <lineage>
        <taxon>Eukaryota</taxon>
        <taxon>Metazoa</taxon>
        <taxon>Ecdysozoa</taxon>
        <taxon>Arthropoda</taxon>
        <taxon>Hexapoda</taxon>
        <taxon>Insecta</taxon>
        <taxon>Pterygota</taxon>
        <taxon>Neoptera</taxon>
        <taxon>Endopterygota</taxon>
        <taxon>Diptera</taxon>
        <taxon>Brachycera</taxon>
        <taxon>Muscomorpha</taxon>
        <taxon>Muscoidea</taxon>
        <taxon>Muscidae</taxon>
        <taxon>Musca</taxon>
    </lineage>
</organism>
<feature type="domain" description="Chitin-binding type-2" evidence="8">
    <location>
        <begin position="180"/>
        <end position="237"/>
    </location>
</feature>
<dbReference type="KEGG" id="mde:101890083"/>
<evidence type="ECO:0000256" key="5">
    <source>
        <dbReference type="ARBA" id="ARBA00023180"/>
    </source>
</evidence>
<gene>
    <name evidence="9" type="primary">101890083</name>
</gene>